<dbReference type="Proteomes" id="UP000094869">
    <property type="component" value="Unassembled WGS sequence"/>
</dbReference>
<evidence type="ECO:0000313" key="7">
    <source>
        <dbReference type="EMBL" id="ODR54979.1"/>
    </source>
</evidence>
<proteinExistence type="predicted"/>
<sequence>MNIPFWEDSYKDDSVSAFGIKPNDTLKEFQHLFDKSGSVLDVGCGDGKNSLYLAGLGYTNVEAFDLSENAIKKLHKLAVSENLHINAWQQDLTQFVFNKNYDLVMSFGTLHFVEKKYWKDFILKAKSHTNDNGIHIMQLFTNVLPASPDIAPFAVGLADDEEIKELYSDWEILQFKSYTFEDEHPGVPKHYHASNKIVAQKK</sequence>
<dbReference type="GO" id="GO:0008168">
    <property type="term" value="F:methyltransferase activity"/>
    <property type="evidence" value="ECO:0007669"/>
    <property type="project" value="UniProtKB-KW"/>
</dbReference>
<evidence type="ECO:0000259" key="4">
    <source>
        <dbReference type="Pfam" id="PF03848"/>
    </source>
</evidence>
<keyword evidence="3" id="KW-0949">S-adenosyl-L-methionine</keyword>
<dbReference type="AlphaFoldDB" id="A0A1E3AFZ8"/>
<dbReference type="EMBL" id="MCGH01000002">
    <property type="protein sequence ID" value="ODM07361.1"/>
    <property type="molecule type" value="Genomic_DNA"/>
</dbReference>
<evidence type="ECO:0000313" key="9">
    <source>
        <dbReference type="Proteomes" id="UP000094271"/>
    </source>
</evidence>
<dbReference type="Gene3D" id="3.40.50.150">
    <property type="entry name" value="Vaccinia Virus protein VP39"/>
    <property type="match status" value="1"/>
</dbReference>
<gene>
    <name evidence="5" type="primary">tehB_2</name>
    <name evidence="7" type="ORF">BEI59_03375</name>
    <name evidence="5" type="ORF">BEI61_03251</name>
    <name evidence="6" type="ORF">BEI63_28915</name>
</gene>
<keyword evidence="10" id="KW-1185">Reference proteome</keyword>
<evidence type="ECO:0000313" key="8">
    <source>
        <dbReference type="Proteomes" id="UP000094067"/>
    </source>
</evidence>
<name>A0A1E3AFZ8_9FIRM</name>
<dbReference type="EMBL" id="MEHA01000002">
    <property type="protein sequence ID" value="ODR54979.1"/>
    <property type="molecule type" value="Genomic_DNA"/>
</dbReference>
<dbReference type="PANTHER" id="PTHR43464">
    <property type="entry name" value="METHYLTRANSFERASE"/>
    <property type="match status" value="1"/>
</dbReference>
<evidence type="ECO:0000313" key="10">
    <source>
        <dbReference type="Proteomes" id="UP000094869"/>
    </source>
</evidence>
<dbReference type="PANTHER" id="PTHR43464:SF19">
    <property type="entry name" value="UBIQUINONE BIOSYNTHESIS O-METHYLTRANSFERASE, MITOCHONDRIAL"/>
    <property type="match status" value="1"/>
</dbReference>
<dbReference type="CDD" id="cd02440">
    <property type="entry name" value="AdoMet_MTases"/>
    <property type="match status" value="1"/>
</dbReference>
<dbReference type="GO" id="GO:0032259">
    <property type="term" value="P:methylation"/>
    <property type="evidence" value="ECO:0007669"/>
    <property type="project" value="UniProtKB-KW"/>
</dbReference>
<evidence type="ECO:0000256" key="2">
    <source>
        <dbReference type="ARBA" id="ARBA00022679"/>
    </source>
</evidence>
<evidence type="ECO:0000256" key="1">
    <source>
        <dbReference type="ARBA" id="ARBA00022603"/>
    </source>
</evidence>
<dbReference type="RefSeq" id="WP_069153029.1">
    <property type="nucleotide sequence ID" value="NZ_BAABXS010000001.1"/>
</dbReference>
<reference evidence="7 9" key="3">
    <citation type="submission" date="2016-08" db="EMBL/GenBank/DDBJ databases">
        <authorList>
            <person name="Seilhamer J.J."/>
        </authorList>
    </citation>
    <scope>NUCLEOTIDE SEQUENCE [LARGE SCALE GENOMIC DNA]</scope>
    <source>
        <strain evidence="7 9">NML150140-1</strain>
    </source>
</reference>
<dbReference type="InterPro" id="IPR029063">
    <property type="entry name" value="SAM-dependent_MTases_sf"/>
</dbReference>
<accession>A0A1E3AFZ8</accession>
<organism evidence="5 8">
    <name type="scientific">Eisenbergiella tayi</name>
    <dbReference type="NCBI Taxonomy" id="1432052"/>
    <lineage>
        <taxon>Bacteria</taxon>
        <taxon>Bacillati</taxon>
        <taxon>Bacillota</taxon>
        <taxon>Clostridia</taxon>
        <taxon>Lachnospirales</taxon>
        <taxon>Lachnospiraceae</taxon>
        <taxon>Eisenbergiella</taxon>
    </lineage>
</organism>
<dbReference type="SUPFAM" id="SSF53335">
    <property type="entry name" value="S-adenosyl-L-methionine-dependent methyltransferases"/>
    <property type="match status" value="1"/>
</dbReference>
<evidence type="ECO:0000313" key="5">
    <source>
        <dbReference type="EMBL" id="ODM07361.1"/>
    </source>
</evidence>
<protein>
    <submittedName>
        <fullName evidence="5">Putative S-adenosyl-L-methionine-dependent methyltransferase TehB</fullName>
        <ecNumber evidence="5">2.1.1.-</ecNumber>
    </submittedName>
</protein>
<evidence type="ECO:0000313" key="6">
    <source>
        <dbReference type="EMBL" id="ODR45801.1"/>
    </source>
</evidence>
<dbReference type="EC" id="2.1.1.-" evidence="5"/>
<dbReference type="OrthoDB" id="9804312at2"/>
<comment type="caution">
    <text evidence="5">The sequence shown here is derived from an EMBL/GenBank/DDBJ whole genome shotgun (WGS) entry which is preliminary data.</text>
</comment>
<keyword evidence="1 5" id="KW-0489">Methyltransferase</keyword>
<evidence type="ECO:0000256" key="3">
    <source>
        <dbReference type="ARBA" id="ARBA00022691"/>
    </source>
</evidence>
<dbReference type="EMBL" id="MEHD01000051">
    <property type="protein sequence ID" value="ODR45801.1"/>
    <property type="molecule type" value="Genomic_DNA"/>
</dbReference>
<feature type="domain" description="Tellurite resistance methyltransferase TehB-like" evidence="4">
    <location>
        <begin position="35"/>
        <end position="176"/>
    </location>
</feature>
<reference evidence="5 8" key="1">
    <citation type="submission" date="2016-07" db="EMBL/GenBank/DDBJ databases">
        <title>Characterization of isolates of Eisenbergiella tayi derived from blood cultures, using whole genome sequencing.</title>
        <authorList>
            <person name="Burdz T."/>
            <person name="Wiebe D."/>
            <person name="Huynh C."/>
            <person name="Bernard K."/>
        </authorList>
    </citation>
    <scope>NUCLEOTIDE SEQUENCE [LARGE SCALE GENOMIC DNA]</scope>
    <source>
        <strain evidence="5 8">NML 110608</strain>
    </source>
</reference>
<dbReference type="Proteomes" id="UP000094271">
    <property type="component" value="Unassembled WGS sequence"/>
</dbReference>
<keyword evidence="2 5" id="KW-0808">Transferase</keyword>
<dbReference type="InterPro" id="IPR015985">
    <property type="entry name" value="TehB-like_dom"/>
</dbReference>
<dbReference type="Pfam" id="PF03848">
    <property type="entry name" value="TehB"/>
    <property type="match status" value="1"/>
</dbReference>
<dbReference type="Proteomes" id="UP000094067">
    <property type="component" value="Unassembled WGS sequence"/>
</dbReference>
<reference evidence="6 10" key="2">
    <citation type="submission" date="2016-08" db="EMBL/GenBank/DDBJ databases">
        <title>Characterization of Isolates of Eisenbergiella tayi Derived from Blood Cultures, Using Whole Genome Sequencing.</title>
        <authorList>
            <person name="Bernier A.-M."/>
            <person name="Burdz T."/>
            <person name="Wiebe D."/>
            <person name="Bernard K."/>
        </authorList>
    </citation>
    <scope>NUCLEOTIDE SEQUENCE [LARGE SCALE GENOMIC DNA]</scope>
    <source>
        <strain evidence="6 10">NML120146</strain>
    </source>
</reference>